<dbReference type="PANTHER" id="PTHR21666">
    <property type="entry name" value="PEPTIDASE-RELATED"/>
    <property type="match status" value="1"/>
</dbReference>
<dbReference type="InterPro" id="IPR010572">
    <property type="entry name" value="Tail_dom"/>
</dbReference>
<dbReference type="InterPro" id="IPR041219">
    <property type="entry name" value="Phage_lysozyme2"/>
</dbReference>
<dbReference type="SUPFAM" id="SSF51261">
    <property type="entry name" value="Duplicated hybrid motif"/>
    <property type="match status" value="1"/>
</dbReference>
<evidence type="ECO:0000259" key="2">
    <source>
        <dbReference type="Pfam" id="PF06605"/>
    </source>
</evidence>
<dbReference type="RefSeq" id="WP_069699214.1">
    <property type="nucleotide sequence ID" value="NZ_JAGGMA010000007.1"/>
</dbReference>
<dbReference type="NCBIfam" id="TIGR01665">
    <property type="entry name" value="put_anti_recept"/>
    <property type="match status" value="1"/>
</dbReference>
<dbReference type="Proteomes" id="UP000095256">
    <property type="component" value="Unassembled WGS sequence"/>
</dbReference>
<dbReference type="Pfam" id="PF06605">
    <property type="entry name" value="Prophage_tail"/>
    <property type="match status" value="1"/>
</dbReference>
<dbReference type="PANTHER" id="PTHR21666:SF270">
    <property type="entry name" value="MUREIN HYDROLASE ACTIVATOR ENVC"/>
    <property type="match status" value="1"/>
</dbReference>
<name>A0A1E5KVI5_9ENTE</name>
<gene>
    <name evidence="4" type="ORF">BCR26_03825</name>
</gene>
<dbReference type="GO" id="GO:0004222">
    <property type="term" value="F:metalloendopeptidase activity"/>
    <property type="evidence" value="ECO:0007669"/>
    <property type="project" value="TreeGrafter"/>
</dbReference>
<keyword evidence="5" id="KW-1185">Reference proteome</keyword>
<accession>A0A1E5KVI5</accession>
<feature type="domain" description="M23ase beta-sheet core" evidence="1">
    <location>
        <begin position="803"/>
        <end position="893"/>
    </location>
</feature>
<dbReference type="InterPro" id="IPR016047">
    <property type="entry name" value="M23ase_b-sheet_dom"/>
</dbReference>
<dbReference type="Gene3D" id="1.10.530.10">
    <property type="match status" value="1"/>
</dbReference>
<protein>
    <recommendedName>
        <fullName evidence="6">Peptidase M23</fullName>
    </recommendedName>
</protein>
<dbReference type="Gene3D" id="2.70.70.10">
    <property type="entry name" value="Glucose Permease (Domain IIA)"/>
    <property type="match status" value="1"/>
</dbReference>
<sequence>MSESVYFFNDYQKLIRIVNEEHLLEVVQEKEITMNQEELMHDTLTVTTSYLEELKKAAYMAVKESDKSFSLYRIVMDSDPENKLSFTGINFAPDELDSYVVNDFHANNEPIRTMLQRLLRETEWTLGYSSNNLPTITEKFSYISIRDALKITQTHGCEIVFKYKISGNGIQKKWIEIHQRIGKYSNQRFTYGDKALSIVKEQDRNQVYTSLIGRGRGEDVGDGKGNRIEFDKVEWKKSKGKPLDKPKGQNWLEIPEMTKQYGIPLSNGDMRRREKVIIFDDEEDAEKLLQKTYQALIDYSRPLVQFKTEILDGDIIGNTVTIHRHDRKYHYETRIFKVKIDRLTGKIESSLGDNITNNIVKVASDLKGNVASLEEKKTTFYDSEEISKWQDDVLRGAKGGSIRIMNGIETEKSDSREPYQMVFMNGITVEKSKHFLIMNSSGISFVKGNLNNKPETAWTIDGELNADFIKGGTLEGVNVRTSSERDSQIRLQSNGTIVVYNKNKAEEMFWMGSAGNHSVVGLTHIEGYGFQIGTATNKEDRANNAIFEIPKEAKGSNKLYKLYGNGTLKGDIKIEGRLFLNGKEVIHGQGGGSGGGNTGGGTYPPDLTTDAEKRAWDIWAFLLANGYSKQATAGILGNIQGEVGSSMNPDTGQNGGPAYGLVQWDGSSYPLVGSQTTNGREYVQRLMAAARISEDYTTLSAQLKLISWCMYNGQWIGAVNPTSVEGFKVCNDIYTATFAFLKNFERAGIERLQERIDAGNYWYHKLKDLEASSGGFVKPIFDPITVTSEFGWRTSPITGAQELHNGIDLVNGNPNTPIYASAAGQVVVAANYPEWYGLYIVIKHSDGKYTGYAHNSQLLVSQGQTVKQGQQIGVMGTTGPSTGNHCHFQIMNDIWPNNNGFYNPRDFVKF</sequence>
<evidence type="ECO:0000259" key="3">
    <source>
        <dbReference type="Pfam" id="PF18013"/>
    </source>
</evidence>
<proteinExistence type="predicted"/>
<evidence type="ECO:0000313" key="5">
    <source>
        <dbReference type="Proteomes" id="UP000095256"/>
    </source>
</evidence>
<dbReference type="Pfam" id="PF18013">
    <property type="entry name" value="Phage_lysozyme2"/>
    <property type="match status" value="1"/>
</dbReference>
<dbReference type="CDD" id="cd12797">
    <property type="entry name" value="M23_peptidase"/>
    <property type="match status" value="1"/>
</dbReference>
<comment type="caution">
    <text evidence="4">The sequence shown here is derived from an EMBL/GenBank/DDBJ whole genome shotgun (WGS) entry which is preliminary data.</text>
</comment>
<evidence type="ECO:0000259" key="1">
    <source>
        <dbReference type="Pfam" id="PF01551"/>
    </source>
</evidence>
<dbReference type="InterPro" id="IPR007119">
    <property type="entry name" value="Phage_tail_spike_N"/>
</dbReference>
<dbReference type="EMBL" id="MIEK01000034">
    <property type="protein sequence ID" value="OEH81892.1"/>
    <property type="molecule type" value="Genomic_DNA"/>
</dbReference>
<evidence type="ECO:0008006" key="6">
    <source>
        <dbReference type="Google" id="ProtNLM"/>
    </source>
</evidence>
<feature type="domain" description="Phage tail lysozyme" evidence="3">
    <location>
        <begin position="613"/>
        <end position="766"/>
    </location>
</feature>
<reference evidence="4 5" key="1">
    <citation type="submission" date="2016-09" db="EMBL/GenBank/DDBJ databases">
        <authorList>
            <person name="Capua I."/>
            <person name="De Benedictis P."/>
            <person name="Joannis T."/>
            <person name="Lombin L.H."/>
            <person name="Cattoli G."/>
        </authorList>
    </citation>
    <scope>NUCLEOTIDE SEQUENCE [LARGE SCALE GENOMIC DNA]</scope>
    <source>
        <strain evidence="4 5">LMG 25899</strain>
    </source>
</reference>
<dbReference type="OrthoDB" id="9805070at2"/>
<dbReference type="InterPro" id="IPR011055">
    <property type="entry name" value="Dup_hybrid_motif"/>
</dbReference>
<dbReference type="AlphaFoldDB" id="A0A1E5KVI5"/>
<evidence type="ECO:0000313" key="4">
    <source>
        <dbReference type="EMBL" id="OEH81892.1"/>
    </source>
</evidence>
<dbReference type="InterPro" id="IPR050570">
    <property type="entry name" value="Cell_wall_metabolism_enzyme"/>
</dbReference>
<dbReference type="Pfam" id="PF01551">
    <property type="entry name" value="Peptidase_M23"/>
    <property type="match status" value="1"/>
</dbReference>
<organism evidence="4 5">
    <name type="scientific">Enterococcus rivorum</name>
    <dbReference type="NCBI Taxonomy" id="762845"/>
    <lineage>
        <taxon>Bacteria</taxon>
        <taxon>Bacillati</taxon>
        <taxon>Bacillota</taxon>
        <taxon>Bacilli</taxon>
        <taxon>Lactobacillales</taxon>
        <taxon>Enterococcaceae</taxon>
        <taxon>Enterococcus</taxon>
    </lineage>
</organism>
<feature type="domain" description="Tail spike" evidence="2">
    <location>
        <begin position="100"/>
        <end position="340"/>
    </location>
</feature>
<dbReference type="STRING" id="762845.BCR26_03825"/>